<dbReference type="InterPro" id="IPR051608">
    <property type="entry name" value="RQC_Subunit_NEMF"/>
</dbReference>
<gene>
    <name evidence="3" type="ORF">TresaDRAFT_2410</name>
</gene>
<name>H7EIV4_9SPIR</name>
<comment type="caution">
    <text evidence="3">The sequence shown here is derived from an EMBL/GenBank/DDBJ whole genome shotgun (WGS) entry which is preliminary data.</text>
</comment>
<evidence type="ECO:0000256" key="1">
    <source>
        <dbReference type="SAM" id="Coils"/>
    </source>
</evidence>
<protein>
    <submittedName>
        <fullName evidence="3">Fibronectin-binding A domain protein</fullName>
    </submittedName>
</protein>
<accession>H7EIV4</accession>
<evidence type="ECO:0000313" key="4">
    <source>
        <dbReference type="Proteomes" id="UP000003571"/>
    </source>
</evidence>
<dbReference type="GO" id="GO:0043023">
    <property type="term" value="F:ribosomal large subunit binding"/>
    <property type="evidence" value="ECO:0007669"/>
    <property type="project" value="TreeGrafter"/>
</dbReference>
<dbReference type="GO" id="GO:0072344">
    <property type="term" value="P:rescue of stalled ribosome"/>
    <property type="evidence" value="ECO:0007669"/>
    <property type="project" value="TreeGrafter"/>
</dbReference>
<dbReference type="STRING" id="907348.TresaDRAFT_2410"/>
<dbReference type="eggNOG" id="COG1293">
    <property type="taxonomic scope" value="Bacteria"/>
</dbReference>
<evidence type="ECO:0000259" key="2">
    <source>
        <dbReference type="Pfam" id="PF05670"/>
    </source>
</evidence>
<dbReference type="AlphaFoldDB" id="H7EIV4"/>
<keyword evidence="1" id="KW-0175">Coiled coil</keyword>
<dbReference type="RefSeq" id="WP_002703036.1">
    <property type="nucleotide sequence ID" value="NZ_AGRW01000038.1"/>
</dbReference>
<proteinExistence type="predicted"/>
<dbReference type="Pfam" id="PF05670">
    <property type="entry name" value="NFACT-R_1"/>
    <property type="match status" value="1"/>
</dbReference>
<dbReference type="Proteomes" id="UP000003571">
    <property type="component" value="Unassembled WGS sequence"/>
</dbReference>
<dbReference type="OrthoDB" id="9766163at2"/>
<dbReference type="EMBL" id="AGRW01000038">
    <property type="protein sequence ID" value="EIC02532.1"/>
    <property type="molecule type" value="Genomic_DNA"/>
</dbReference>
<dbReference type="InterPro" id="IPR008532">
    <property type="entry name" value="NFACT_RNA-bd"/>
</dbReference>
<reference evidence="3 4" key="1">
    <citation type="submission" date="2011-09" db="EMBL/GenBank/DDBJ databases">
        <title>The draft genome of Treponema saccharophilum DSM 2985.</title>
        <authorList>
            <consortium name="US DOE Joint Genome Institute (JGI-PGF)"/>
            <person name="Lucas S."/>
            <person name="Copeland A."/>
            <person name="Lapidus A."/>
            <person name="Glavina del Rio T."/>
            <person name="Dalin E."/>
            <person name="Tice H."/>
            <person name="Bruce D."/>
            <person name="Goodwin L."/>
            <person name="Pitluck S."/>
            <person name="Peters L."/>
            <person name="Kyrpides N."/>
            <person name="Mavromatis K."/>
            <person name="Ivanova N."/>
            <person name="Markowitz V."/>
            <person name="Cheng J.-F."/>
            <person name="Hugenholtz P."/>
            <person name="Woyke T."/>
            <person name="Wu D."/>
            <person name="Gronow S."/>
            <person name="Wellnitz S."/>
            <person name="Brambilla E."/>
            <person name="Klenk H.-P."/>
            <person name="Eisen J.A."/>
        </authorList>
    </citation>
    <scope>NUCLEOTIDE SEQUENCE [LARGE SCALE GENOMIC DNA]</scope>
    <source>
        <strain evidence="3 4">DSM 2985</strain>
    </source>
</reference>
<dbReference type="GO" id="GO:1990112">
    <property type="term" value="C:RQC complex"/>
    <property type="evidence" value="ECO:0007669"/>
    <property type="project" value="TreeGrafter"/>
</dbReference>
<dbReference type="PANTHER" id="PTHR15239:SF6">
    <property type="entry name" value="RIBOSOME QUALITY CONTROL COMPLEX SUBUNIT NEMF"/>
    <property type="match status" value="1"/>
</dbReference>
<organism evidence="3 4">
    <name type="scientific">Treponema saccharophilum DSM 2985</name>
    <dbReference type="NCBI Taxonomy" id="907348"/>
    <lineage>
        <taxon>Bacteria</taxon>
        <taxon>Pseudomonadati</taxon>
        <taxon>Spirochaetota</taxon>
        <taxon>Spirochaetia</taxon>
        <taxon>Spirochaetales</taxon>
        <taxon>Treponemataceae</taxon>
        <taxon>Treponema</taxon>
    </lineage>
</organism>
<sequence length="511" mass="58168">MSLNYKEIDLVLSELELGGSFVQDVVQPNFDSLALYTFKPGRAKTVFVSLAALACRICETRRKITKNEKPLRFNELLKAKIKGARIISAEQIGKERIIKIVLEKAGAVFVMPKAQEKFAHKSKNRAEEDSGDEVFVMYIRLWSNAANIFLCTEDGTIIDCFFRRPAKGEVAGGTFVVPEPRGNGKEFEARDFSDTAEKLRARMEEKGYSRDISYNELVDSFYSEGAAQASLASLLEQAEKWYESHRSRISSSLEMLREKRASFLDAGKFKHMGDLVLSFGHLIDGKSNFIEADDWESGEKVRIRIDPSLSAHENAQSYYEKYRKSESGIAELERDISIAEGELEKLDAQYAEMVAEKNPIKLEQVLRKTQRPKQLEKKTHPGLEFSVDGWTIIVGRDADENDELLRHNVKGQDMWLHVRDYSGGYVFIKNRPGKTVPLEILLYAGNLAVFYSKARKNGSADLYYTQVKHLRRAKDGPKGLVLPTNEKNLFIKLDEEKLRRLEDIQKGIRTE</sequence>
<dbReference type="Pfam" id="PF05833">
    <property type="entry name" value="NFACT_N"/>
    <property type="match status" value="2"/>
</dbReference>
<feature type="coiled-coil region" evidence="1">
    <location>
        <begin position="322"/>
        <end position="356"/>
    </location>
</feature>
<evidence type="ECO:0000313" key="3">
    <source>
        <dbReference type="EMBL" id="EIC02532.1"/>
    </source>
</evidence>
<keyword evidence="4" id="KW-1185">Reference proteome</keyword>
<feature type="domain" description="NFACT RNA-binding" evidence="2">
    <location>
        <begin position="386"/>
        <end position="475"/>
    </location>
</feature>
<dbReference type="Gene3D" id="2.30.310.10">
    <property type="entry name" value="ibrinogen binding protein from staphylococcus aureus domain"/>
    <property type="match status" value="1"/>
</dbReference>
<dbReference type="GO" id="GO:0000049">
    <property type="term" value="F:tRNA binding"/>
    <property type="evidence" value="ECO:0007669"/>
    <property type="project" value="TreeGrafter"/>
</dbReference>
<dbReference type="PATRIC" id="fig|907348.3.peg.765"/>
<dbReference type="PANTHER" id="PTHR15239">
    <property type="entry name" value="NUCLEAR EXPORT MEDIATOR FACTOR NEMF"/>
    <property type="match status" value="1"/>
</dbReference>